<name>A0A3M6UXR7_POCDA</name>
<proteinExistence type="predicted"/>
<evidence type="ECO:0000313" key="2">
    <source>
        <dbReference type="Proteomes" id="UP000275408"/>
    </source>
</evidence>
<protein>
    <submittedName>
        <fullName evidence="1">Uncharacterized protein</fullName>
    </submittedName>
</protein>
<feature type="non-terminal residue" evidence="1">
    <location>
        <position position="92"/>
    </location>
</feature>
<reference evidence="1 2" key="1">
    <citation type="journal article" date="2018" name="Sci. Rep.">
        <title>Comparative analysis of the Pocillopora damicornis genome highlights role of immune system in coral evolution.</title>
        <authorList>
            <person name="Cunning R."/>
            <person name="Bay R.A."/>
            <person name="Gillette P."/>
            <person name="Baker A.C."/>
            <person name="Traylor-Knowles N."/>
        </authorList>
    </citation>
    <scope>NUCLEOTIDE SEQUENCE [LARGE SCALE GENOMIC DNA]</scope>
    <source>
        <strain evidence="1">RSMAS</strain>
        <tissue evidence="1">Whole animal</tissue>
    </source>
</reference>
<evidence type="ECO:0000313" key="1">
    <source>
        <dbReference type="EMBL" id="RMX58397.1"/>
    </source>
</evidence>
<keyword evidence="2" id="KW-1185">Reference proteome</keyword>
<dbReference type="Proteomes" id="UP000275408">
    <property type="component" value="Unassembled WGS sequence"/>
</dbReference>
<accession>A0A3M6UXR7</accession>
<organism evidence="1 2">
    <name type="scientific">Pocillopora damicornis</name>
    <name type="common">Cauliflower coral</name>
    <name type="synonym">Millepora damicornis</name>
    <dbReference type="NCBI Taxonomy" id="46731"/>
    <lineage>
        <taxon>Eukaryota</taxon>
        <taxon>Metazoa</taxon>
        <taxon>Cnidaria</taxon>
        <taxon>Anthozoa</taxon>
        <taxon>Hexacorallia</taxon>
        <taxon>Scleractinia</taxon>
        <taxon>Astrocoeniina</taxon>
        <taxon>Pocilloporidae</taxon>
        <taxon>Pocillopora</taxon>
    </lineage>
</organism>
<sequence>MNIVGHPIPEYLLKRLQRVQLAAAGFVLRRYPHIHDPTRTLRSSKETTLKASLASGTIQDSPSSVFNSFPSAARNSVAFSYFKTEVRKYLVN</sequence>
<comment type="caution">
    <text evidence="1">The sequence shown here is derived from an EMBL/GenBank/DDBJ whole genome shotgun (WGS) entry which is preliminary data.</text>
</comment>
<gene>
    <name evidence="1" type="ORF">pdam_00024902</name>
</gene>
<dbReference type="AlphaFoldDB" id="A0A3M6UXR7"/>
<dbReference type="EMBL" id="RCHS01000528">
    <property type="protein sequence ID" value="RMX58397.1"/>
    <property type="molecule type" value="Genomic_DNA"/>
</dbReference>